<dbReference type="Gene3D" id="3.20.20.70">
    <property type="entry name" value="Aldolase class I"/>
    <property type="match status" value="1"/>
</dbReference>
<dbReference type="HOGENOM" id="CLU_044700_0_0_9"/>
<name>I5AU17_EUBC6</name>
<dbReference type="eggNOG" id="COG0535">
    <property type="taxonomic scope" value="Bacteria"/>
</dbReference>
<dbReference type="GO" id="GO:0051536">
    <property type="term" value="F:iron-sulfur cluster binding"/>
    <property type="evidence" value="ECO:0007669"/>
    <property type="project" value="UniProtKB-KW"/>
</dbReference>
<dbReference type="InterPro" id="IPR013785">
    <property type="entry name" value="Aldolase_TIM"/>
</dbReference>
<dbReference type="OrthoDB" id="9782387at2"/>
<reference evidence="6 7" key="1">
    <citation type="submission" date="2010-08" db="EMBL/GenBank/DDBJ databases">
        <authorList>
            <consortium name="US DOE Joint Genome Institute (JGI-PGF)"/>
            <person name="Lucas S."/>
            <person name="Copeland A."/>
            <person name="Lapidus A."/>
            <person name="Cheng J.-F."/>
            <person name="Bruce D."/>
            <person name="Goodwin L."/>
            <person name="Pitluck S."/>
            <person name="Land M.L."/>
            <person name="Hauser L."/>
            <person name="Chang Y.-J."/>
            <person name="Anderson I.J."/>
            <person name="Johnson E."/>
            <person name="Mulhopadhyay B."/>
            <person name="Kyrpides N."/>
            <person name="Woyke T.J."/>
        </authorList>
    </citation>
    <scope>NUCLEOTIDE SEQUENCE [LARGE SCALE GENOMIC DNA]</scope>
    <source>
        <strain evidence="6 7">6</strain>
    </source>
</reference>
<organism evidence="6 7">
    <name type="scientific">Eubacterium cellulosolvens (strain ATCC 43171 / JCM 9499 / 6)</name>
    <name type="common">Cillobacterium cellulosolvens</name>
    <dbReference type="NCBI Taxonomy" id="633697"/>
    <lineage>
        <taxon>Bacteria</taxon>
        <taxon>Bacillati</taxon>
        <taxon>Bacillota</taxon>
        <taxon>Clostridia</taxon>
        <taxon>Eubacteriales</taxon>
        <taxon>Eubacteriaceae</taxon>
        <taxon>Eubacterium</taxon>
    </lineage>
</organism>
<dbReference type="InterPro" id="IPR058240">
    <property type="entry name" value="rSAM_sf"/>
</dbReference>
<reference evidence="6 7" key="2">
    <citation type="submission" date="2012-02" db="EMBL/GenBank/DDBJ databases">
        <title>Improved High-Quality Draft sequence of Eubacterium cellulosolvens 6.</title>
        <authorList>
            <consortium name="US DOE Joint Genome Institute"/>
            <person name="Lucas S."/>
            <person name="Han J."/>
            <person name="Lapidus A."/>
            <person name="Cheng J.-F."/>
            <person name="Goodwin L."/>
            <person name="Pitluck S."/>
            <person name="Peters L."/>
            <person name="Mikhailova N."/>
            <person name="Gu W."/>
            <person name="Detter J.C."/>
            <person name="Han C."/>
            <person name="Tapia R."/>
            <person name="Land M."/>
            <person name="Hauser L."/>
            <person name="Kyrpides N."/>
            <person name="Ivanova N."/>
            <person name="Pagani I."/>
            <person name="Johnson E."/>
            <person name="Mukhopadhyay B."/>
            <person name="Anderson I."/>
            <person name="Woyke T."/>
        </authorList>
    </citation>
    <scope>NUCLEOTIDE SEQUENCE [LARGE SCALE GENOMIC DNA]</scope>
    <source>
        <strain evidence="6 7">6</strain>
    </source>
</reference>
<evidence type="ECO:0000256" key="1">
    <source>
        <dbReference type="ARBA" id="ARBA00022691"/>
    </source>
</evidence>
<proteinExistence type="predicted"/>
<protein>
    <submittedName>
        <fullName evidence="6">Putative Fe-S oxidoreductase</fullName>
    </submittedName>
</protein>
<accession>I5AU17</accession>
<dbReference type="PROSITE" id="PS51918">
    <property type="entry name" value="RADICAL_SAM"/>
    <property type="match status" value="1"/>
</dbReference>
<dbReference type="Pfam" id="PF04055">
    <property type="entry name" value="Radical_SAM"/>
    <property type="match status" value="1"/>
</dbReference>
<evidence type="ECO:0000313" key="7">
    <source>
        <dbReference type="Proteomes" id="UP000005753"/>
    </source>
</evidence>
<dbReference type="EMBL" id="CM001487">
    <property type="protein sequence ID" value="EIM57290.1"/>
    <property type="molecule type" value="Genomic_DNA"/>
</dbReference>
<dbReference type="PANTHER" id="PTHR43524:SF1">
    <property type="entry name" value="RADICAL SAM SUPERFAMILY PROTEIN"/>
    <property type="match status" value="1"/>
</dbReference>
<evidence type="ECO:0000256" key="2">
    <source>
        <dbReference type="ARBA" id="ARBA00022723"/>
    </source>
</evidence>
<evidence type="ECO:0000259" key="5">
    <source>
        <dbReference type="PROSITE" id="PS51918"/>
    </source>
</evidence>
<dbReference type="Proteomes" id="UP000005753">
    <property type="component" value="Chromosome"/>
</dbReference>
<dbReference type="GO" id="GO:0046872">
    <property type="term" value="F:metal ion binding"/>
    <property type="evidence" value="ECO:0007669"/>
    <property type="project" value="UniProtKB-KW"/>
</dbReference>
<dbReference type="SUPFAM" id="SSF102114">
    <property type="entry name" value="Radical SAM enzymes"/>
    <property type="match status" value="1"/>
</dbReference>
<dbReference type="AlphaFoldDB" id="I5AU17"/>
<keyword evidence="3" id="KW-0408">Iron</keyword>
<gene>
    <name evidence="6" type="ORF">EubceDRAFT1_1495</name>
</gene>
<dbReference type="InterPro" id="IPR007197">
    <property type="entry name" value="rSAM"/>
</dbReference>
<keyword evidence="7" id="KW-1185">Reference proteome</keyword>
<dbReference type="SFLD" id="SFLDS00029">
    <property type="entry name" value="Radical_SAM"/>
    <property type="match status" value="1"/>
</dbReference>
<evidence type="ECO:0000256" key="3">
    <source>
        <dbReference type="ARBA" id="ARBA00023004"/>
    </source>
</evidence>
<dbReference type="CDD" id="cd01335">
    <property type="entry name" value="Radical_SAM"/>
    <property type="match status" value="1"/>
</dbReference>
<dbReference type="STRING" id="633697.EubceDRAFT1_1495"/>
<keyword evidence="2" id="KW-0479">Metal-binding</keyword>
<evidence type="ECO:0000256" key="4">
    <source>
        <dbReference type="ARBA" id="ARBA00023014"/>
    </source>
</evidence>
<dbReference type="PANTHER" id="PTHR43524">
    <property type="entry name" value="RADICAL SAM SUPERFAMILY PROTEIN"/>
    <property type="match status" value="1"/>
</dbReference>
<dbReference type="GO" id="GO:0003824">
    <property type="term" value="F:catalytic activity"/>
    <property type="evidence" value="ECO:0007669"/>
    <property type="project" value="InterPro"/>
</dbReference>
<feature type="domain" description="Radical SAM core" evidence="5">
    <location>
        <begin position="61"/>
        <end position="282"/>
    </location>
</feature>
<sequence length="369" mass="42010">MAISSELFNVQEYMTRGLERVIEDAIGAVQDNPKESAFMADFAAAARTAAEKRRAAECEGEHIPPFLIASITSTCNLHCAGCYSRFFHATEDRKAVKQLSDEEWKTVFDEAEELGIIFILLAGGEPLLRMEVMEAAAMKPDILFPFFTNGVFLNEKYFGLFERHRNLIPFLSIEGGRRQTDARRGEGMYARLVENMHELNRRKLFYGVSVTVTTKNFRDVTCDRFIESLRARGCKSVIYVEFISVDESCQELAPKDEEREFLEYELTRLREAYPDIIFVSFPGDEKRLGGCIAAGRGLFHISSHGAAEPCPFSPYSDINVKETSIRDALKSRLFRMLNENGLLRDEYRGGCILHQRKHFVEAVLNYEGE</sequence>
<keyword evidence="1" id="KW-0949">S-adenosyl-L-methionine</keyword>
<dbReference type="SFLD" id="SFLDG01067">
    <property type="entry name" value="SPASM/twitch_domain_containing"/>
    <property type="match status" value="1"/>
</dbReference>
<evidence type="ECO:0000313" key="6">
    <source>
        <dbReference type="EMBL" id="EIM57290.1"/>
    </source>
</evidence>
<keyword evidence="4" id="KW-0411">Iron-sulfur</keyword>